<protein>
    <submittedName>
        <fullName evidence="1">Uncharacterized protein</fullName>
    </submittedName>
</protein>
<dbReference type="Proteomes" id="UP001054945">
    <property type="component" value="Unassembled WGS sequence"/>
</dbReference>
<gene>
    <name evidence="1" type="ORF">CEXT_447081</name>
</gene>
<dbReference type="EMBL" id="BPLR01018833">
    <property type="protein sequence ID" value="GIZ02593.1"/>
    <property type="molecule type" value="Genomic_DNA"/>
</dbReference>
<accession>A0AAV4Y5H3</accession>
<keyword evidence="2" id="KW-1185">Reference proteome</keyword>
<sequence length="159" mass="17818">MFRHPTCDNMRGSLNEVPKYTCPSKPQPRKCLERFNMVHHVELVHFSNDGQLEPRSFATREAGGTKRSLCCAHIVQPLSGKNLLEGHLGSWKECPKYLKAHHLINRNPSTPNLPSMFFASKKINGNVPFADIVQKKNVPLQALSLAPAVVCQHTTVPKK</sequence>
<name>A0AAV4Y5H3_CAEEX</name>
<organism evidence="1 2">
    <name type="scientific">Caerostris extrusa</name>
    <name type="common">Bark spider</name>
    <name type="synonym">Caerostris bankana</name>
    <dbReference type="NCBI Taxonomy" id="172846"/>
    <lineage>
        <taxon>Eukaryota</taxon>
        <taxon>Metazoa</taxon>
        <taxon>Ecdysozoa</taxon>
        <taxon>Arthropoda</taxon>
        <taxon>Chelicerata</taxon>
        <taxon>Arachnida</taxon>
        <taxon>Araneae</taxon>
        <taxon>Araneomorphae</taxon>
        <taxon>Entelegynae</taxon>
        <taxon>Araneoidea</taxon>
        <taxon>Araneidae</taxon>
        <taxon>Caerostris</taxon>
    </lineage>
</organism>
<proteinExistence type="predicted"/>
<evidence type="ECO:0000313" key="2">
    <source>
        <dbReference type="Proteomes" id="UP001054945"/>
    </source>
</evidence>
<dbReference type="AlphaFoldDB" id="A0AAV4Y5H3"/>
<comment type="caution">
    <text evidence="1">The sequence shown here is derived from an EMBL/GenBank/DDBJ whole genome shotgun (WGS) entry which is preliminary data.</text>
</comment>
<reference evidence="1 2" key="1">
    <citation type="submission" date="2021-06" db="EMBL/GenBank/DDBJ databases">
        <title>Caerostris extrusa draft genome.</title>
        <authorList>
            <person name="Kono N."/>
            <person name="Arakawa K."/>
        </authorList>
    </citation>
    <scope>NUCLEOTIDE SEQUENCE [LARGE SCALE GENOMIC DNA]</scope>
</reference>
<evidence type="ECO:0000313" key="1">
    <source>
        <dbReference type="EMBL" id="GIZ02593.1"/>
    </source>
</evidence>